<comment type="caution">
    <text evidence="1">The sequence shown here is derived from an EMBL/GenBank/DDBJ whole genome shotgun (WGS) entry which is preliminary data.</text>
</comment>
<name>A0ABW5KJC6_9SPHI</name>
<sequence length="27" mass="3311">MDFMISDVAKDIYRQYGFELRARCLIR</sequence>
<dbReference type="RefSeq" id="WP_380903187.1">
    <property type="nucleotide sequence ID" value="NZ_JBHUEG010000007.1"/>
</dbReference>
<evidence type="ECO:0000313" key="1">
    <source>
        <dbReference type="EMBL" id="MFD2547656.1"/>
    </source>
</evidence>
<keyword evidence="2" id="KW-1185">Reference proteome</keyword>
<gene>
    <name evidence="1" type="ORF">ACFSR5_08370</name>
</gene>
<organism evidence="1 2">
    <name type="scientific">Sphingobacterium suaedae</name>
    <dbReference type="NCBI Taxonomy" id="1686402"/>
    <lineage>
        <taxon>Bacteria</taxon>
        <taxon>Pseudomonadati</taxon>
        <taxon>Bacteroidota</taxon>
        <taxon>Sphingobacteriia</taxon>
        <taxon>Sphingobacteriales</taxon>
        <taxon>Sphingobacteriaceae</taxon>
        <taxon>Sphingobacterium</taxon>
    </lineage>
</organism>
<protein>
    <submittedName>
        <fullName evidence="1">Uncharacterized protein</fullName>
    </submittedName>
</protein>
<reference evidence="2" key="1">
    <citation type="journal article" date="2019" name="Int. J. Syst. Evol. Microbiol.">
        <title>The Global Catalogue of Microorganisms (GCM) 10K type strain sequencing project: providing services to taxonomists for standard genome sequencing and annotation.</title>
        <authorList>
            <consortium name="The Broad Institute Genomics Platform"/>
            <consortium name="The Broad Institute Genome Sequencing Center for Infectious Disease"/>
            <person name="Wu L."/>
            <person name="Ma J."/>
        </authorList>
    </citation>
    <scope>NUCLEOTIDE SEQUENCE [LARGE SCALE GENOMIC DNA]</scope>
    <source>
        <strain evidence="2">KCTC 42662</strain>
    </source>
</reference>
<dbReference type="Proteomes" id="UP001597545">
    <property type="component" value="Unassembled WGS sequence"/>
</dbReference>
<proteinExistence type="predicted"/>
<dbReference type="EMBL" id="JBHULR010000003">
    <property type="protein sequence ID" value="MFD2547656.1"/>
    <property type="molecule type" value="Genomic_DNA"/>
</dbReference>
<accession>A0ABW5KJC6</accession>
<evidence type="ECO:0000313" key="2">
    <source>
        <dbReference type="Proteomes" id="UP001597545"/>
    </source>
</evidence>